<dbReference type="Gene3D" id="3.40.50.150">
    <property type="entry name" value="Vaccinia Virus protein VP39"/>
    <property type="match status" value="1"/>
</dbReference>
<dbReference type="Proteomes" id="UP000285023">
    <property type="component" value="Unassembled WGS sequence"/>
</dbReference>
<dbReference type="SUPFAM" id="SSF53335">
    <property type="entry name" value="S-adenosyl-L-methionine-dependent methyltransferases"/>
    <property type="match status" value="1"/>
</dbReference>
<sequence length="215" mass="23375">MAKPSFPPYNVGDLGVGVKREAPAAARNVGPIGDVLADWLPPSGMVLEIASGTGEHALAFARRFPNLQWQPSDPDPEARASIAAWASDGPDNLLPPVLLDTRASQWPIIRAESILCINMVHISPWESGLGLLDGAKILLGPGTSLILYGPWIEEGLKPAPSNVAFDENLRSRDPRWGLRKVEEFAVEAALRGFVLADRRPMPSNNLMLRFVRQDS</sequence>
<dbReference type="Pfam" id="PF06080">
    <property type="entry name" value="DUF938"/>
    <property type="match status" value="1"/>
</dbReference>
<name>A0A418PZ18_9SPHN</name>
<keyword evidence="2" id="KW-1185">Reference proteome</keyword>
<evidence type="ECO:0000313" key="2">
    <source>
        <dbReference type="Proteomes" id="UP000285023"/>
    </source>
</evidence>
<proteinExistence type="predicted"/>
<dbReference type="EMBL" id="QXTF01000003">
    <property type="protein sequence ID" value="RIX27328.1"/>
    <property type="molecule type" value="Genomic_DNA"/>
</dbReference>
<accession>A0A418PZ18</accession>
<dbReference type="PANTHER" id="PTHR20974">
    <property type="entry name" value="UPF0585 PROTEIN CG18661"/>
    <property type="match status" value="1"/>
</dbReference>
<dbReference type="RefSeq" id="WP_119533482.1">
    <property type="nucleotide sequence ID" value="NZ_QXTF01000003.1"/>
</dbReference>
<reference evidence="1 2" key="1">
    <citation type="submission" date="2018-09" db="EMBL/GenBank/DDBJ databases">
        <title>Sphingomonas sp. DAC4.</title>
        <authorList>
            <person name="Seo T."/>
        </authorList>
    </citation>
    <scope>NUCLEOTIDE SEQUENCE [LARGE SCALE GENOMIC DNA]</scope>
    <source>
        <strain evidence="1 2">DAC4</strain>
    </source>
</reference>
<dbReference type="OrthoDB" id="5525831at2"/>
<dbReference type="InterPro" id="IPR029063">
    <property type="entry name" value="SAM-dependent_MTases_sf"/>
</dbReference>
<dbReference type="AlphaFoldDB" id="A0A418PZ18"/>
<dbReference type="InterPro" id="IPR010342">
    <property type="entry name" value="DUF938"/>
</dbReference>
<organism evidence="1 2">
    <name type="scientific">Sphingomonas edaphi</name>
    <dbReference type="NCBI Taxonomy" id="2315689"/>
    <lineage>
        <taxon>Bacteria</taxon>
        <taxon>Pseudomonadati</taxon>
        <taxon>Pseudomonadota</taxon>
        <taxon>Alphaproteobacteria</taxon>
        <taxon>Sphingomonadales</taxon>
        <taxon>Sphingomonadaceae</taxon>
        <taxon>Sphingomonas</taxon>
    </lineage>
</organism>
<protein>
    <submittedName>
        <fullName evidence="1">DUF938 domain-containing protein</fullName>
    </submittedName>
</protein>
<comment type="caution">
    <text evidence="1">The sequence shown here is derived from an EMBL/GenBank/DDBJ whole genome shotgun (WGS) entry which is preliminary data.</text>
</comment>
<evidence type="ECO:0000313" key="1">
    <source>
        <dbReference type="EMBL" id="RIX27328.1"/>
    </source>
</evidence>
<gene>
    <name evidence="1" type="ORF">D3M59_09780</name>
</gene>
<dbReference type="PANTHER" id="PTHR20974:SF0">
    <property type="entry name" value="UPF0585 PROTEIN CG18661"/>
    <property type="match status" value="1"/>
</dbReference>